<keyword evidence="6" id="KW-0482">Metalloprotease</keyword>
<reference evidence="8 9" key="1">
    <citation type="submission" date="2007-04" db="EMBL/GenBank/DDBJ databases">
        <authorList>
            <person name="Fulton L."/>
            <person name="Clifton S."/>
            <person name="Fulton B."/>
            <person name="Xu J."/>
            <person name="Minx P."/>
            <person name="Pepin K.H."/>
            <person name="Johnson M."/>
            <person name="Thiruvilangam P."/>
            <person name="Bhonagiri V."/>
            <person name="Nash W.E."/>
            <person name="Mardis E.R."/>
            <person name="Wilson R.K."/>
        </authorList>
    </citation>
    <scope>NUCLEOTIDE SEQUENCE [LARGE SCALE GENOMIC DNA]</scope>
    <source>
        <strain evidence="8 9">ATCC 29799</strain>
    </source>
</reference>
<sequence>MMRGGKDMADHTGHRDRLRKEFMARPESFPDHKVLELLLFYVLPRQDTNPLAHDLLDRFGSLQGVLDAPPEALSQVKGVGERAAVLFRAVKELGRRYGVSRASLEDIVDSTRAAREVFEPLFYGARNEMVYLLCMDGKGKYLGCPKVGEGNVNAAEINARVIVEAALNHNASRVILAHNHVSGLALPSDEDKQTTLYLRELLRQVGVILVDHLIFVDDDMVSMGDSGFLMEIL</sequence>
<evidence type="ECO:0000256" key="5">
    <source>
        <dbReference type="ARBA" id="ARBA00022833"/>
    </source>
</evidence>
<dbReference type="PROSITE" id="PS50249">
    <property type="entry name" value="MPN"/>
    <property type="match status" value="1"/>
</dbReference>
<evidence type="ECO:0000313" key="9">
    <source>
        <dbReference type="Proteomes" id="UP000003639"/>
    </source>
</evidence>
<dbReference type="AlphaFoldDB" id="A6NZB7"/>
<dbReference type="Gene3D" id="1.10.150.20">
    <property type="entry name" value="5' to 3' exonuclease, C-terminal subdomain"/>
    <property type="match status" value="1"/>
</dbReference>
<dbReference type="Gene3D" id="3.40.140.10">
    <property type="entry name" value="Cytidine Deaminase, domain 2"/>
    <property type="match status" value="1"/>
</dbReference>
<dbReference type="PANTHER" id="PTHR30471">
    <property type="entry name" value="DNA REPAIR PROTEIN RADC"/>
    <property type="match status" value="1"/>
</dbReference>
<dbReference type="PANTHER" id="PTHR30471:SF3">
    <property type="entry name" value="UPF0758 PROTEIN YEES-RELATED"/>
    <property type="match status" value="1"/>
</dbReference>
<dbReference type="InterPro" id="IPR001405">
    <property type="entry name" value="UPF0758"/>
</dbReference>
<keyword evidence="4" id="KW-0378">Hydrolase</keyword>
<keyword evidence="5" id="KW-0862">Zinc</keyword>
<reference evidence="8 9" key="2">
    <citation type="submission" date="2007-06" db="EMBL/GenBank/DDBJ databases">
        <title>Draft genome sequence of Pseudoflavonifractor capillosus ATCC 29799.</title>
        <authorList>
            <person name="Sudarsanam P."/>
            <person name="Ley R."/>
            <person name="Guruge J."/>
            <person name="Turnbaugh P.J."/>
            <person name="Mahowald M."/>
            <person name="Liep D."/>
            <person name="Gordon J."/>
        </authorList>
    </citation>
    <scope>NUCLEOTIDE SEQUENCE [LARGE SCALE GENOMIC DNA]</scope>
    <source>
        <strain evidence="8 9">ATCC 29799</strain>
    </source>
</reference>
<organism evidence="8 9">
    <name type="scientific">Pseudoflavonifractor capillosus ATCC 29799</name>
    <dbReference type="NCBI Taxonomy" id="411467"/>
    <lineage>
        <taxon>Bacteria</taxon>
        <taxon>Bacillati</taxon>
        <taxon>Bacillota</taxon>
        <taxon>Clostridia</taxon>
        <taxon>Eubacteriales</taxon>
        <taxon>Oscillospiraceae</taxon>
        <taxon>Pseudoflavonifractor</taxon>
    </lineage>
</organism>
<evidence type="ECO:0000256" key="6">
    <source>
        <dbReference type="ARBA" id="ARBA00023049"/>
    </source>
</evidence>
<evidence type="ECO:0000259" key="7">
    <source>
        <dbReference type="PROSITE" id="PS50249"/>
    </source>
</evidence>
<feature type="domain" description="MPN" evidence="7">
    <location>
        <begin position="107"/>
        <end position="229"/>
    </location>
</feature>
<comment type="caution">
    <text evidence="8">The sequence shown here is derived from an EMBL/GenBank/DDBJ whole genome shotgun (WGS) entry which is preliminary data.</text>
</comment>
<comment type="similarity">
    <text evidence="1">Belongs to the UPF0758 family.</text>
</comment>
<dbReference type="SUPFAM" id="SSF47781">
    <property type="entry name" value="RuvA domain 2-like"/>
    <property type="match status" value="1"/>
</dbReference>
<dbReference type="GO" id="GO:0008237">
    <property type="term" value="F:metallopeptidase activity"/>
    <property type="evidence" value="ECO:0007669"/>
    <property type="project" value="UniProtKB-KW"/>
</dbReference>
<dbReference type="STRING" id="411467.BACCAP_03568"/>
<name>A6NZB7_9FIRM</name>
<keyword evidence="3" id="KW-0479">Metal-binding</keyword>
<dbReference type="Proteomes" id="UP000003639">
    <property type="component" value="Unassembled WGS sequence"/>
</dbReference>
<evidence type="ECO:0000256" key="4">
    <source>
        <dbReference type="ARBA" id="ARBA00022801"/>
    </source>
</evidence>
<protein>
    <submittedName>
        <fullName evidence="8">DNA repair protein RadC</fullName>
    </submittedName>
</protein>
<evidence type="ECO:0000256" key="1">
    <source>
        <dbReference type="ARBA" id="ARBA00010243"/>
    </source>
</evidence>
<dbReference type="InterPro" id="IPR010994">
    <property type="entry name" value="RuvA_2-like"/>
</dbReference>
<dbReference type="InterPro" id="IPR025657">
    <property type="entry name" value="RadC_JAB"/>
</dbReference>
<dbReference type="InterPro" id="IPR037518">
    <property type="entry name" value="MPN"/>
</dbReference>
<dbReference type="eggNOG" id="COG2003">
    <property type="taxonomic scope" value="Bacteria"/>
</dbReference>
<dbReference type="Pfam" id="PF04002">
    <property type="entry name" value="RadC"/>
    <property type="match status" value="1"/>
</dbReference>
<evidence type="ECO:0000313" key="8">
    <source>
        <dbReference type="EMBL" id="EDM98766.1"/>
    </source>
</evidence>
<evidence type="ECO:0000256" key="3">
    <source>
        <dbReference type="ARBA" id="ARBA00022723"/>
    </source>
</evidence>
<dbReference type="EMBL" id="AAXG02000032">
    <property type="protein sequence ID" value="EDM98766.1"/>
    <property type="molecule type" value="Genomic_DNA"/>
</dbReference>
<dbReference type="GO" id="GO:0046872">
    <property type="term" value="F:metal ion binding"/>
    <property type="evidence" value="ECO:0007669"/>
    <property type="project" value="UniProtKB-KW"/>
</dbReference>
<proteinExistence type="inferred from homology"/>
<gene>
    <name evidence="8" type="primary">radC</name>
    <name evidence="8" type="ORF">BACCAP_03568</name>
</gene>
<keyword evidence="9" id="KW-1185">Reference proteome</keyword>
<evidence type="ECO:0000256" key="2">
    <source>
        <dbReference type="ARBA" id="ARBA00022670"/>
    </source>
</evidence>
<dbReference type="GO" id="GO:0006508">
    <property type="term" value="P:proteolysis"/>
    <property type="evidence" value="ECO:0007669"/>
    <property type="project" value="UniProtKB-KW"/>
</dbReference>
<accession>A6NZB7</accession>
<keyword evidence="2" id="KW-0645">Protease</keyword>